<feature type="region of interest" description="Disordered" evidence="5">
    <location>
        <begin position="15"/>
        <end position="48"/>
    </location>
</feature>
<dbReference type="Pfam" id="PF02771">
    <property type="entry name" value="Acyl-CoA_dh_N"/>
    <property type="match status" value="1"/>
</dbReference>
<dbReference type="Gene3D" id="1.20.140.10">
    <property type="entry name" value="Butyryl-CoA Dehydrogenase, subunit A, domain 3"/>
    <property type="match status" value="1"/>
</dbReference>
<keyword evidence="3" id="KW-0285">Flavoprotein</keyword>
<gene>
    <name evidence="9" type="ORF">B1B_09555</name>
</gene>
<dbReference type="Gene3D" id="2.40.110.10">
    <property type="entry name" value="Butyryl-CoA Dehydrogenase, subunit A, domain 2"/>
    <property type="match status" value="1"/>
</dbReference>
<dbReference type="InterPro" id="IPR046373">
    <property type="entry name" value="Acyl-CoA_Oxase/DH_mid-dom_sf"/>
</dbReference>
<dbReference type="SUPFAM" id="SSF56645">
    <property type="entry name" value="Acyl-CoA dehydrogenase NM domain-like"/>
    <property type="match status" value="1"/>
</dbReference>
<evidence type="ECO:0000259" key="6">
    <source>
        <dbReference type="Pfam" id="PF00441"/>
    </source>
</evidence>
<keyword evidence="4" id="KW-0274">FAD</keyword>
<evidence type="ECO:0000256" key="4">
    <source>
        <dbReference type="ARBA" id="ARBA00022827"/>
    </source>
</evidence>
<comment type="cofactor">
    <cofactor evidence="1">
        <name>FAD</name>
        <dbReference type="ChEBI" id="CHEBI:57692"/>
    </cofactor>
</comment>
<feature type="domain" description="Acyl-CoA dehydrogenase/oxidase N-terminal" evidence="8">
    <location>
        <begin position="80"/>
        <end position="192"/>
    </location>
</feature>
<protein>
    <submittedName>
        <fullName evidence="9">Acyl-CoA dehydrogenase domain-containing protein</fullName>
    </submittedName>
</protein>
<dbReference type="EMBL" id="AUZY01006339">
    <property type="protein sequence ID" value="EQD54695.1"/>
    <property type="molecule type" value="Genomic_DNA"/>
</dbReference>
<dbReference type="Pfam" id="PF00441">
    <property type="entry name" value="Acyl-CoA_dh_1"/>
    <property type="match status" value="1"/>
</dbReference>
<proteinExistence type="inferred from homology"/>
<accession>T1BL78</accession>
<dbReference type="GO" id="GO:0003995">
    <property type="term" value="F:acyl-CoA dehydrogenase activity"/>
    <property type="evidence" value="ECO:0007669"/>
    <property type="project" value="TreeGrafter"/>
</dbReference>
<evidence type="ECO:0000259" key="8">
    <source>
        <dbReference type="Pfam" id="PF02771"/>
    </source>
</evidence>
<dbReference type="InterPro" id="IPR036250">
    <property type="entry name" value="AcylCo_DH-like_C"/>
</dbReference>
<dbReference type="CDD" id="cd00567">
    <property type="entry name" value="ACAD"/>
    <property type="match status" value="1"/>
</dbReference>
<dbReference type="SUPFAM" id="SSF47203">
    <property type="entry name" value="Acyl-CoA dehydrogenase C-terminal domain-like"/>
    <property type="match status" value="1"/>
</dbReference>
<dbReference type="PANTHER" id="PTHR43884">
    <property type="entry name" value="ACYL-COA DEHYDROGENASE"/>
    <property type="match status" value="1"/>
</dbReference>
<dbReference type="InterPro" id="IPR013786">
    <property type="entry name" value="AcylCoA_DH/ox_N"/>
</dbReference>
<sequence>MGLRDPDELHVRLLRDGVGDPFTDRSESVNPDPNPHGGACPPKRADTGIKELPEADPPARMLLARVASPVLTDMDFELGDEERAFQAAVRTFGDRVLRPNEKRIDQEGRIPDEVLREMAHLGLLAMSVSTDYGGMGASAILTELASEEIGRGDFSMATAVFFLLEAGWGYILGQHGTDAAKREVLPSVCAGKAFLGIATTEPTGGSDLHAMRTESRRDGTSFVIRGEKAFLSGVEEAKRLGGGHLTLTRAPGKGFNFIYVPTRSEGATTQKFENMGRMGISTGAITYRDVRVPEEYLIGQEGRGFDYAMEGFSVARTFVSAACVGAAERALEEGMKYLRERQVFGQPLGKFEGPQFELVDLYTQVEAVKWQCRRAAWLLDRYTLRGDSSHRSEVDRAVASVKLTAPQVAFECVKRVMMWYGASGYTKDVGLELGLRGIMSYMVGAEGGLNIMRIILGRELLGRDFLPYK</sequence>
<reference evidence="9" key="2">
    <citation type="journal article" date="2014" name="ISME J.">
        <title>Microbial stratification in low pH oxic and suboxic macroscopic growths along an acid mine drainage.</title>
        <authorList>
            <person name="Mendez-Garcia C."/>
            <person name="Mesa V."/>
            <person name="Sprenger R.R."/>
            <person name="Richter M."/>
            <person name="Diez M.S."/>
            <person name="Solano J."/>
            <person name="Bargiela R."/>
            <person name="Golyshina O.V."/>
            <person name="Manteca A."/>
            <person name="Ramos J.L."/>
            <person name="Gallego J.R."/>
            <person name="Llorente I."/>
            <person name="Martins Dos Santos V.A."/>
            <person name="Jensen O.N."/>
            <person name="Pelaez A.I."/>
            <person name="Sanchez J."/>
            <person name="Ferrer M."/>
        </authorList>
    </citation>
    <scope>NUCLEOTIDE SEQUENCE</scope>
</reference>
<feature type="domain" description="Acyl-CoA dehydrogenase/oxidase C-terminal" evidence="6">
    <location>
        <begin position="302"/>
        <end position="460"/>
    </location>
</feature>
<evidence type="ECO:0000259" key="7">
    <source>
        <dbReference type="Pfam" id="PF02770"/>
    </source>
</evidence>
<dbReference type="InterPro" id="IPR009100">
    <property type="entry name" value="AcylCoA_DH/oxidase_NM_dom_sf"/>
</dbReference>
<name>T1BL78_9ZZZZ</name>
<dbReference type="InterPro" id="IPR037069">
    <property type="entry name" value="AcylCoA_DH/ox_N_sf"/>
</dbReference>
<reference evidence="9" key="1">
    <citation type="submission" date="2013-08" db="EMBL/GenBank/DDBJ databases">
        <authorList>
            <person name="Mendez C."/>
            <person name="Richter M."/>
            <person name="Ferrer M."/>
            <person name="Sanchez J."/>
        </authorList>
    </citation>
    <scope>NUCLEOTIDE SEQUENCE</scope>
</reference>
<evidence type="ECO:0000256" key="3">
    <source>
        <dbReference type="ARBA" id="ARBA00022630"/>
    </source>
</evidence>
<dbReference type="Pfam" id="PF02770">
    <property type="entry name" value="Acyl-CoA_dh_M"/>
    <property type="match status" value="1"/>
</dbReference>
<dbReference type="GO" id="GO:0050660">
    <property type="term" value="F:flavin adenine dinucleotide binding"/>
    <property type="evidence" value="ECO:0007669"/>
    <property type="project" value="InterPro"/>
</dbReference>
<dbReference type="InterPro" id="IPR009075">
    <property type="entry name" value="AcylCo_DH/oxidase_C"/>
</dbReference>
<organism evidence="9">
    <name type="scientific">mine drainage metagenome</name>
    <dbReference type="NCBI Taxonomy" id="410659"/>
    <lineage>
        <taxon>unclassified sequences</taxon>
        <taxon>metagenomes</taxon>
        <taxon>ecological metagenomes</taxon>
    </lineage>
</organism>
<feature type="domain" description="Acyl-CoA oxidase/dehydrogenase middle" evidence="7">
    <location>
        <begin position="197"/>
        <end position="290"/>
    </location>
</feature>
<evidence type="ECO:0000256" key="5">
    <source>
        <dbReference type="SAM" id="MobiDB-lite"/>
    </source>
</evidence>
<comment type="caution">
    <text evidence="9">The sequence shown here is derived from an EMBL/GenBank/DDBJ whole genome shotgun (WGS) entry which is preliminary data.</text>
</comment>
<evidence type="ECO:0000313" key="9">
    <source>
        <dbReference type="EMBL" id="EQD54695.1"/>
    </source>
</evidence>
<evidence type="ECO:0000256" key="2">
    <source>
        <dbReference type="ARBA" id="ARBA00009347"/>
    </source>
</evidence>
<dbReference type="InterPro" id="IPR006091">
    <property type="entry name" value="Acyl-CoA_Oxase/DH_mid-dom"/>
</dbReference>
<comment type="similarity">
    <text evidence="2">Belongs to the acyl-CoA dehydrogenase family.</text>
</comment>
<evidence type="ECO:0000256" key="1">
    <source>
        <dbReference type="ARBA" id="ARBA00001974"/>
    </source>
</evidence>
<feature type="compositionally biased region" description="Basic and acidic residues" evidence="5">
    <location>
        <begin position="15"/>
        <end position="27"/>
    </location>
</feature>
<dbReference type="Gene3D" id="1.10.540.10">
    <property type="entry name" value="Acyl-CoA dehydrogenase/oxidase, N-terminal domain"/>
    <property type="match status" value="1"/>
</dbReference>
<dbReference type="PANTHER" id="PTHR43884:SF37">
    <property type="entry name" value="ACYL-COA DEHYDROGENASE"/>
    <property type="match status" value="1"/>
</dbReference>
<dbReference type="AlphaFoldDB" id="T1BL78"/>